<gene>
    <name evidence="2" type="ordered locus">Tmz1t_1877</name>
</gene>
<name>C4ZMB5_THASP</name>
<organism evidence="2 3">
    <name type="scientific">Thauera aminoaromatica</name>
    <dbReference type="NCBI Taxonomy" id="164330"/>
    <lineage>
        <taxon>Bacteria</taxon>
        <taxon>Pseudomonadati</taxon>
        <taxon>Pseudomonadota</taxon>
        <taxon>Betaproteobacteria</taxon>
        <taxon>Rhodocyclales</taxon>
        <taxon>Zoogloeaceae</taxon>
        <taxon>Thauera</taxon>
    </lineage>
</organism>
<reference evidence="2 3" key="2">
    <citation type="journal article" date="2012" name="Stand. Genomic Sci.">
        <title>Complete genome sequence of Thauera aminoaromatica strain MZ1T.</title>
        <authorList>
            <person name="Jiang K."/>
            <person name="Sanseverino J."/>
            <person name="Chauhan A."/>
            <person name="Lucas S."/>
            <person name="Copeland A."/>
            <person name="Lapidus A."/>
            <person name="Del Rio T.G."/>
            <person name="Dalin E."/>
            <person name="Tice H."/>
            <person name="Bruce D."/>
            <person name="Goodwin L."/>
            <person name="Pitluck S."/>
            <person name="Sims D."/>
            <person name="Brettin T."/>
            <person name="Detter J.C."/>
            <person name="Han C."/>
            <person name="Chang Y.J."/>
            <person name="Larimer F."/>
            <person name="Land M."/>
            <person name="Hauser L."/>
            <person name="Kyrpides N.C."/>
            <person name="Mikhailova N."/>
            <person name="Moser S."/>
            <person name="Jegier P."/>
            <person name="Close D."/>
            <person name="Debruyn J.M."/>
            <person name="Wang Y."/>
            <person name="Layton A.C."/>
            <person name="Allen M.S."/>
            <person name="Sayler G.S."/>
        </authorList>
    </citation>
    <scope>NUCLEOTIDE SEQUENCE [LARGE SCALE GENOMIC DNA]</scope>
    <source>
        <strain evidence="2 3">MZ1T</strain>
    </source>
</reference>
<dbReference type="eggNOG" id="ENOG502ZWVU">
    <property type="taxonomic scope" value="Bacteria"/>
</dbReference>
<evidence type="ECO:0000256" key="1">
    <source>
        <dbReference type="SAM" id="MobiDB-lite"/>
    </source>
</evidence>
<accession>C4ZMB5</accession>
<evidence type="ECO:0000313" key="2">
    <source>
        <dbReference type="EMBL" id="ACK54629.1"/>
    </source>
</evidence>
<dbReference type="STRING" id="85643.Tmz1t_1877"/>
<dbReference type="KEGG" id="tmz:Tmz1t_1877"/>
<dbReference type="HOGENOM" id="CLU_213023_0_0_4"/>
<dbReference type="EMBL" id="CP001281">
    <property type="protein sequence ID" value="ACK54629.1"/>
    <property type="molecule type" value="Genomic_DNA"/>
</dbReference>
<reference evidence="3" key="1">
    <citation type="submission" date="2009-05" db="EMBL/GenBank/DDBJ databases">
        <title>Complete sequence of chromosome of Thauera sp. MZ1T.</title>
        <authorList>
            <consortium name="US DOE Joint Genome Institute"/>
            <person name="Lucas S."/>
            <person name="Copeland A."/>
            <person name="Lapidus A."/>
            <person name="Glavina del Rio T."/>
            <person name="Dalin E."/>
            <person name="Tice H."/>
            <person name="Bruce D."/>
            <person name="Goodwin L."/>
            <person name="Pitluck S."/>
            <person name="Sims D."/>
            <person name="Brettin T."/>
            <person name="Detter J.C."/>
            <person name="Han C."/>
            <person name="Larimer F."/>
            <person name="Land M."/>
            <person name="Hauser L."/>
            <person name="Kyrpides N."/>
            <person name="Mikhailova N."/>
            <person name="Sayler G.S."/>
        </authorList>
    </citation>
    <scope>NUCLEOTIDE SEQUENCE [LARGE SCALE GENOMIC DNA]</scope>
    <source>
        <strain evidence="3">MZ1T</strain>
    </source>
</reference>
<protein>
    <submittedName>
        <fullName evidence="2">Uncharacterized protein</fullName>
    </submittedName>
</protein>
<dbReference type="Proteomes" id="UP000002186">
    <property type="component" value="Chromosome"/>
</dbReference>
<keyword evidence="3" id="KW-1185">Reference proteome</keyword>
<evidence type="ECO:0000313" key="3">
    <source>
        <dbReference type="Proteomes" id="UP000002186"/>
    </source>
</evidence>
<sequence length="54" mass="5588">MPLIIDELVAEVQAEPNPAQASATEARPPAGPPGDTLLDLLALAGEREARLAID</sequence>
<dbReference type="RefSeq" id="WP_004323177.1">
    <property type="nucleotide sequence ID" value="NC_011662.2"/>
</dbReference>
<feature type="region of interest" description="Disordered" evidence="1">
    <location>
        <begin position="15"/>
        <end position="34"/>
    </location>
</feature>
<dbReference type="AlphaFoldDB" id="C4ZMB5"/>
<proteinExistence type="predicted"/>